<feature type="compositionally biased region" description="Basic and acidic residues" evidence="1">
    <location>
        <begin position="8"/>
        <end position="22"/>
    </location>
</feature>
<dbReference type="EMBL" id="CP117167">
    <property type="protein sequence ID" value="WCT13420.1"/>
    <property type="molecule type" value="Genomic_DNA"/>
</dbReference>
<protein>
    <submittedName>
        <fullName evidence="2">Uncharacterized protein</fullName>
    </submittedName>
</protein>
<organism evidence="2 3">
    <name type="scientific">Mucilaginibacter jinjuensis</name>
    <dbReference type="NCBI Taxonomy" id="1176721"/>
    <lineage>
        <taxon>Bacteria</taxon>
        <taxon>Pseudomonadati</taxon>
        <taxon>Bacteroidota</taxon>
        <taxon>Sphingobacteriia</taxon>
        <taxon>Sphingobacteriales</taxon>
        <taxon>Sphingobacteriaceae</taxon>
        <taxon>Mucilaginibacter</taxon>
    </lineage>
</organism>
<feature type="region of interest" description="Disordered" evidence="1">
    <location>
        <begin position="1"/>
        <end position="46"/>
    </location>
</feature>
<evidence type="ECO:0000313" key="3">
    <source>
        <dbReference type="Proteomes" id="UP001216139"/>
    </source>
</evidence>
<proteinExistence type="predicted"/>
<dbReference type="Proteomes" id="UP001216139">
    <property type="component" value="Chromosome"/>
</dbReference>
<sequence length="54" mass="6284">MGKQHKTLPGEKPEFEQPKETPEIAQPSDPKEPEVPQEDPQIMQTNTRLLWVKF</sequence>
<dbReference type="RefSeq" id="WP_273631710.1">
    <property type="nucleotide sequence ID" value="NZ_CP117167.1"/>
</dbReference>
<keyword evidence="3" id="KW-1185">Reference proteome</keyword>
<name>A0ABY7TBH1_9SPHI</name>
<gene>
    <name evidence="2" type="ORF">PQO05_05665</name>
</gene>
<evidence type="ECO:0000256" key="1">
    <source>
        <dbReference type="SAM" id="MobiDB-lite"/>
    </source>
</evidence>
<accession>A0ABY7TBH1</accession>
<evidence type="ECO:0000313" key="2">
    <source>
        <dbReference type="EMBL" id="WCT13420.1"/>
    </source>
</evidence>
<reference evidence="2 3" key="1">
    <citation type="submission" date="2023-02" db="EMBL/GenBank/DDBJ databases">
        <title>Genome sequence of Mucilaginibacter jinjuensis strain KACC 16571.</title>
        <authorList>
            <person name="Kim S."/>
            <person name="Heo J."/>
            <person name="Kwon S.-W."/>
        </authorList>
    </citation>
    <scope>NUCLEOTIDE SEQUENCE [LARGE SCALE GENOMIC DNA]</scope>
    <source>
        <strain evidence="2 3">KACC 16571</strain>
    </source>
</reference>